<name>A0ACB8QSC7_9AGAM</name>
<accession>A0ACB8QSC7</accession>
<dbReference type="EMBL" id="MU273503">
    <property type="protein sequence ID" value="KAI0034281.1"/>
    <property type="molecule type" value="Genomic_DNA"/>
</dbReference>
<sequence>MSQENLIQYVSSIPAPAPNYPITFLAMFSSTYRIARMARHLLGTDRPARALQVLQVAHRLGVAPMHVKELYHKIAAAMAGSQHWDLIIKLDHISREYMGRTTVPLLNFWARALVKERQYAKLALVLRRFKDEGLSPNKFTFQSLLSGHLRNHDLNAAIRILDHMQSSGIPVDATIQAQIAAAYRALGPDPILKHRTLQALHHASKSTATFICNALLQLAIDADDAEWTGIMLELFMLDHIDLYRIVNPDGGTFLPNDDEDTDITMSSTAIRAASTLRINRSAFHTSPDVATYTILLHFAAGARDMDSAISLVAHMHRQGVKPDKLCLAALVRVMFAASYPLAALRVLADICPHNEETREILISLANALTGTGDLPIPQVDAKPSVEIFNAFSVGIISVLGLSDFQQVLQLMLKCGVRPNGDTVKVLVDRIEKAYNADLDILLAITSRLLSHVDDTTLKHCETLLRAVFRRATPRRGHSAWINKFVRHEHLVQAISSDVAKHLVARPHSHEPTAGLTLNDRKLNPTMDRLIQSLDARGALSNRRMFFLRMRYEVACGKTYVAQDVFQAMLSRGLHPTMEHYCVLMDGYAADGDMSAALDVFNKALVAGVRPTVVMYTILIAGYAREGLTDRALHTYGEMVDRGIRPDVGALDALVSASVYDGQFGEARRVLYLLWPKEIAKPDGLEQMSLKNGMKALHALWPSTRAPRGTLSQQERTRLLIDLRKVVRAYYRARRGPVCSDTGNAQDVWDAEDSAAAEENLTAKENAVPESTSEIVAGEEFHEGGDTTASWESRHVLAKGGM</sequence>
<evidence type="ECO:0000313" key="1">
    <source>
        <dbReference type="EMBL" id="KAI0034281.1"/>
    </source>
</evidence>
<organism evidence="1 2">
    <name type="scientific">Vararia minispora EC-137</name>
    <dbReference type="NCBI Taxonomy" id="1314806"/>
    <lineage>
        <taxon>Eukaryota</taxon>
        <taxon>Fungi</taxon>
        <taxon>Dikarya</taxon>
        <taxon>Basidiomycota</taxon>
        <taxon>Agaricomycotina</taxon>
        <taxon>Agaricomycetes</taxon>
        <taxon>Russulales</taxon>
        <taxon>Lachnocladiaceae</taxon>
        <taxon>Vararia</taxon>
    </lineage>
</organism>
<protein>
    <submittedName>
        <fullName evidence="1">Uncharacterized protein</fullName>
    </submittedName>
</protein>
<dbReference type="Proteomes" id="UP000814128">
    <property type="component" value="Unassembled WGS sequence"/>
</dbReference>
<proteinExistence type="predicted"/>
<gene>
    <name evidence="1" type="ORF">K488DRAFT_45869</name>
</gene>
<reference evidence="1" key="2">
    <citation type="journal article" date="2022" name="New Phytol.">
        <title>Evolutionary transition to the ectomycorrhizal habit in the genomes of a hyperdiverse lineage of mushroom-forming fungi.</title>
        <authorList>
            <person name="Looney B."/>
            <person name="Miyauchi S."/>
            <person name="Morin E."/>
            <person name="Drula E."/>
            <person name="Courty P.E."/>
            <person name="Kohler A."/>
            <person name="Kuo A."/>
            <person name="LaButti K."/>
            <person name="Pangilinan J."/>
            <person name="Lipzen A."/>
            <person name="Riley R."/>
            <person name="Andreopoulos W."/>
            <person name="He G."/>
            <person name="Johnson J."/>
            <person name="Nolan M."/>
            <person name="Tritt A."/>
            <person name="Barry K.W."/>
            <person name="Grigoriev I.V."/>
            <person name="Nagy L.G."/>
            <person name="Hibbett D."/>
            <person name="Henrissat B."/>
            <person name="Matheny P.B."/>
            <person name="Labbe J."/>
            <person name="Martin F.M."/>
        </authorList>
    </citation>
    <scope>NUCLEOTIDE SEQUENCE</scope>
    <source>
        <strain evidence="1">EC-137</strain>
    </source>
</reference>
<comment type="caution">
    <text evidence="1">The sequence shown here is derived from an EMBL/GenBank/DDBJ whole genome shotgun (WGS) entry which is preliminary data.</text>
</comment>
<evidence type="ECO:0000313" key="2">
    <source>
        <dbReference type="Proteomes" id="UP000814128"/>
    </source>
</evidence>
<keyword evidence="2" id="KW-1185">Reference proteome</keyword>
<reference evidence="1" key="1">
    <citation type="submission" date="2021-02" db="EMBL/GenBank/DDBJ databases">
        <authorList>
            <consortium name="DOE Joint Genome Institute"/>
            <person name="Ahrendt S."/>
            <person name="Looney B.P."/>
            <person name="Miyauchi S."/>
            <person name="Morin E."/>
            <person name="Drula E."/>
            <person name="Courty P.E."/>
            <person name="Chicoki N."/>
            <person name="Fauchery L."/>
            <person name="Kohler A."/>
            <person name="Kuo A."/>
            <person name="Labutti K."/>
            <person name="Pangilinan J."/>
            <person name="Lipzen A."/>
            <person name="Riley R."/>
            <person name="Andreopoulos W."/>
            <person name="He G."/>
            <person name="Johnson J."/>
            <person name="Barry K.W."/>
            <person name="Grigoriev I.V."/>
            <person name="Nagy L."/>
            <person name="Hibbett D."/>
            <person name="Henrissat B."/>
            <person name="Matheny P.B."/>
            <person name="Labbe J."/>
            <person name="Martin F."/>
        </authorList>
    </citation>
    <scope>NUCLEOTIDE SEQUENCE</scope>
    <source>
        <strain evidence="1">EC-137</strain>
    </source>
</reference>